<dbReference type="Proteomes" id="UP000217676">
    <property type="component" value="Chromosome"/>
</dbReference>
<organism evidence="3 4">
    <name type="scientific">Streptomyces laurentii</name>
    <dbReference type="NCBI Taxonomy" id="39478"/>
    <lineage>
        <taxon>Bacteria</taxon>
        <taxon>Bacillati</taxon>
        <taxon>Actinomycetota</taxon>
        <taxon>Actinomycetes</taxon>
        <taxon>Kitasatosporales</taxon>
        <taxon>Streptomycetaceae</taxon>
        <taxon>Streptomyces</taxon>
    </lineage>
</organism>
<dbReference type="InterPro" id="IPR003594">
    <property type="entry name" value="HATPase_dom"/>
</dbReference>
<protein>
    <recommendedName>
        <fullName evidence="2">Histidine kinase/HSP90-like ATPase domain-containing protein</fullName>
    </recommendedName>
</protein>
<dbReference type="RefSeq" id="WP_359879687.1">
    <property type="nucleotide sequence ID" value="NZ_JBEYHT010000035.1"/>
</dbReference>
<dbReference type="SUPFAM" id="SSF55874">
    <property type="entry name" value="ATPase domain of HSP90 chaperone/DNA topoisomerase II/histidine kinase"/>
    <property type="match status" value="1"/>
</dbReference>
<keyword evidence="4" id="KW-1185">Reference proteome</keyword>
<dbReference type="PANTHER" id="PTHR35526:SF3">
    <property type="entry name" value="ANTI-SIGMA-F FACTOR RSBW"/>
    <property type="match status" value="1"/>
</dbReference>
<dbReference type="AlphaFoldDB" id="A0A160P186"/>
<dbReference type="PANTHER" id="PTHR35526">
    <property type="entry name" value="ANTI-SIGMA-F FACTOR RSBW-RELATED"/>
    <property type="match status" value="1"/>
</dbReference>
<dbReference type="EMBL" id="AP017424">
    <property type="protein sequence ID" value="BAU84090.1"/>
    <property type="molecule type" value="Genomic_DNA"/>
</dbReference>
<keyword evidence="1" id="KW-0808">Transferase</keyword>
<evidence type="ECO:0000313" key="4">
    <source>
        <dbReference type="Proteomes" id="UP000217676"/>
    </source>
</evidence>
<evidence type="ECO:0000313" key="3">
    <source>
        <dbReference type="EMBL" id="BAU84090.1"/>
    </source>
</evidence>
<dbReference type="InterPro" id="IPR036890">
    <property type="entry name" value="HATPase_C_sf"/>
</dbReference>
<evidence type="ECO:0000259" key="2">
    <source>
        <dbReference type="Pfam" id="PF13581"/>
    </source>
</evidence>
<proteinExistence type="predicted"/>
<name>A0A160P186_STRLU</name>
<dbReference type="KEGG" id="slau:SLA_3176"/>
<keyword evidence="1" id="KW-0418">Kinase</keyword>
<keyword evidence="1" id="KW-0723">Serine/threonine-protein kinase</keyword>
<sequence length="145" mass="15308">MKTSPSTAPGYLAKYTAHDTAPGKARRDIAFALASWGLDQLADIARLLVSELVTNAVTHTDSRRVGVAVTRAARVIGGAGTTVRIDVLDTDRSTAPAPRPTGFDEESGRGLLLVDALADRWGVQRVATGKRVWCELDADAPGTVP</sequence>
<dbReference type="GO" id="GO:0004674">
    <property type="term" value="F:protein serine/threonine kinase activity"/>
    <property type="evidence" value="ECO:0007669"/>
    <property type="project" value="UniProtKB-KW"/>
</dbReference>
<gene>
    <name evidence="3" type="ORF">SLA_3176</name>
</gene>
<dbReference type="Gene3D" id="3.30.565.10">
    <property type="entry name" value="Histidine kinase-like ATPase, C-terminal domain"/>
    <property type="match status" value="1"/>
</dbReference>
<reference evidence="3 4" key="1">
    <citation type="journal article" date="2016" name="Genome Announc.">
        <title>Complete Genome Sequence of Thiostrepton-Producing Streptomyces laurentii ATCC 31255.</title>
        <authorList>
            <person name="Doi K."/>
            <person name="Fujino Y."/>
            <person name="Nagayoshi Y."/>
            <person name="Ohshima T."/>
            <person name="Ogata S."/>
        </authorList>
    </citation>
    <scope>NUCLEOTIDE SEQUENCE [LARGE SCALE GENOMIC DNA]</scope>
    <source>
        <strain evidence="3 4">ATCC 31255</strain>
    </source>
</reference>
<dbReference type="CDD" id="cd16936">
    <property type="entry name" value="HATPase_RsbW-like"/>
    <property type="match status" value="1"/>
</dbReference>
<evidence type="ECO:0000256" key="1">
    <source>
        <dbReference type="ARBA" id="ARBA00022527"/>
    </source>
</evidence>
<dbReference type="InterPro" id="IPR050267">
    <property type="entry name" value="Anti-sigma-factor_SerPK"/>
</dbReference>
<accession>A0A160P186</accession>
<feature type="domain" description="Histidine kinase/HSP90-like ATPase" evidence="2">
    <location>
        <begin position="24"/>
        <end position="133"/>
    </location>
</feature>
<dbReference type="Pfam" id="PF13581">
    <property type="entry name" value="HATPase_c_2"/>
    <property type="match status" value="1"/>
</dbReference>